<dbReference type="GO" id="GO:0020037">
    <property type="term" value="F:heme binding"/>
    <property type="evidence" value="ECO:0007669"/>
    <property type="project" value="InterPro"/>
</dbReference>
<comment type="pathway">
    <text evidence="3">Secondary metabolite biosynthesis; terpenoid biosynthesis.</text>
</comment>
<dbReference type="GO" id="GO:0016705">
    <property type="term" value="F:oxidoreductase activity, acting on paired donors, with incorporation or reduction of molecular oxygen"/>
    <property type="evidence" value="ECO:0007669"/>
    <property type="project" value="InterPro"/>
</dbReference>
<evidence type="ECO:0000256" key="1">
    <source>
        <dbReference type="ARBA" id="ARBA00001971"/>
    </source>
</evidence>
<dbReference type="GO" id="GO:0005506">
    <property type="term" value="F:iron ion binding"/>
    <property type="evidence" value="ECO:0007669"/>
    <property type="project" value="InterPro"/>
</dbReference>
<keyword evidence="12" id="KW-0472">Membrane</keyword>
<dbReference type="Gene3D" id="1.10.630.10">
    <property type="entry name" value="Cytochrome P450"/>
    <property type="match status" value="1"/>
</dbReference>
<comment type="subcellular location">
    <subcellularLocation>
        <location evidence="2">Membrane</location>
    </subcellularLocation>
</comment>
<evidence type="ECO:0000256" key="11">
    <source>
        <dbReference type="ARBA" id="ARBA00023033"/>
    </source>
</evidence>
<gene>
    <name evidence="14" type="ORF">B0H16DRAFT_1785647</name>
</gene>
<dbReference type="GO" id="GO:0004497">
    <property type="term" value="F:monooxygenase activity"/>
    <property type="evidence" value="ECO:0007669"/>
    <property type="project" value="UniProtKB-KW"/>
</dbReference>
<evidence type="ECO:0000256" key="8">
    <source>
        <dbReference type="ARBA" id="ARBA00022989"/>
    </source>
</evidence>
<accession>A0AAD7MMU7</accession>
<dbReference type="InterPro" id="IPR050121">
    <property type="entry name" value="Cytochrome_P450_monoxygenase"/>
</dbReference>
<evidence type="ECO:0000256" key="9">
    <source>
        <dbReference type="ARBA" id="ARBA00023002"/>
    </source>
</evidence>
<organism evidence="14 15">
    <name type="scientific">Mycena metata</name>
    <dbReference type="NCBI Taxonomy" id="1033252"/>
    <lineage>
        <taxon>Eukaryota</taxon>
        <taxon>Fungi</taxon>
        <taxon>Dikarya</taxon>
        <taxon>Basidiomycota</taxon>
        <taxon>Agaricomycotina</taxon>
        <taxon>Agaricomycetes</taxon>
        <taxon>Agaricomycetidae</taxon>
        <taxon>Agaricales</taxon>
        <taxon>Marasmiineae</taxon>
        <taxon>Mycenaceae</taxon>
        <taxon>Mycena</taxon>
    </lineage>
</organism>
<dbReference type="PANTHER" id="PTHR24305:SF166">
    <property type="entry name" value="CYTOCHROME P450 12A4, MITOCHONDRIAL-RELATED"/>
    <property type="match status" value="1"/>
</dbReference>
<evidence type="ECO:0000256" key="5">
    <source>
        <dbReference type="ARBA" id="ARBA00022617"/>
    </source>
</evidence>
<evidence type="ECO:0000256" key="10">
    <source>
        <dbReference type="ARBA" id="ARBA00023004"/>
    </source>
</evidence>
<keyword evidence="11" id="KW-0503">Monooxygenase</keyword>
<feature type="binding site" description="axial binding residue" evidence="13">
    <location>
        <position position="461"/>
    </location>
    <ligand>
        <name>heme</name>
        <dbReference type="ChEBI" id="CHEBI:30413"/>
    </ligand>
    <ligandPart>
        <name>Fe</name>
        <dbReference type="ChEBI" id="CHEBI:18248"/>
    </ligandPart>
</feature>
<name>A0AAD7MMU7_9AGAR</name>
<dbReference type="EMBL" id="JARKIB010000200">
    <property type="protein sequence ID" value="KAJ7724643.1"/>
    <property type="molecule type" value="Genomic_DNA"/>
</dbReference>
<keyword evidence="8" id="KW-1133">Transmembrane helix</keyword>
<dbReference type="InterPro" id="IPR002403">
    <property type="entry name" value="Cyt_P450_E_grp-IV"/>
</dbReference>
<dbReference type="PANTHER" id="PTHR24305">
    <property type="entry name" value="CYTOCHROME P450"/>
    <property type="match status" value="1"/>
</dbReference>
<evidence type="ECO:0000256" key="12">
    <source>
        <dbReference type="ARBA" id="ARBA00023136"/>
    </source>
</evidence>
<dbReference type="SUPFAM" id="SSF48264">
    <property type="entry name" value="Cytochrome P450"/>
    <property type="match status" value="1"/>
</dbReference>
<comment type="caution">
    <text evidence="14">The sequence shown here is derived from an EMBL/GenBank/DDBJ whole genome shotgun (WGS) entry which is preliminary data.</text>
</comment>
<dbReference type="AlphaFoldDB" id="A0AAD7MMU7"/>
<dbReference type="GO" id="GO:0016020">
    <property type="term" value="C:membrane"/>
    <property type="evidence" value="ECO:0007669"/>
    <property type="project" value="UniProtKB-SubCell"/>
</dbReference>
<reference evidence="14" key="1">
    <citation type="submission" date="2023-03" db="EMBL/GenBank/DDBJ databases">
        <title>Massive genome expansion in bonnet fungi (Mycena s.s.) driven by repeated elements and novel gene families across ecological guilds.</title>
        <authorList>
            <consortium name="Lawrence Berkeley National Laboratory"/>
            <person name="Harder C.B."/>
            <person name="Miyauchi S."/>
            <person name="Viragh M."/>
            <person name="Kuo A."/>
            <person name="Thoen E."/>
            <person name="Andreopoulos B."/>
            <person name="Lu D."/>
            <person name="Skrede I."/>
            <person name="Drula E."/>
            <person name="Henrissat B."/>
            <person name="Morin E."/>
            <person name="Kohler A."/>
            <person name="Barry K."/>
            <person name="LaButti K."/>
            <person name="Morin E."/>
            <person name="Salamov A."/>
            <person name="Lipzen A."/>
            <person name="Mereny Z."/>
            <person name="Hegedus B."/>
            <person name="Baldrian P."/>
            <person name="Stursova M."/>
            <person name="Weitz H."/>
            <person name="Taylor A."/>
            <person name="Grigoriev I.V."/>
            <person name="Nagy L.G."/>
            <person name="Martin F."/>
            <person name="Kauserud H."/>
        </authorList>
    </citation>
    <scope>NUCLEOTIDE SEQUENCE</scope>
    <source>
        <strain evidence="14">CBHHK182m</strain>
    </source>
</reference>
<evidence type="ECO:0000256" key="7">
    <source>
        <dbReference type="ARBA" id="ARBA00022723"/>
    </source>
</evidence>
<keyword evidence="10 13" id="KW-0408">Iron</keyword>
<proteinExistence type="inferred from homology"/>
<dbReference type="InterPro" id="IPR036396">
    <property type="entry name" value="Cyt_P450_sf"/>
</dbReference>
<evidence type="ECO:0000256" key="6">
    <source>
        <dbReference type="ARBA" id="ARBA00022692"/>
    </source>
</evidence>
<evidence type="ECO:0000256" key="4">
    <source>
        <dbReference type="ARBA" id="ARBA00010617"/>
    </source>
</evidence>
<evidence type="ECO:0000313" key="15">
    <source>
        <dbReference type="Proteomes" id="UP001215598"/>
    </source>
</evidence>
<evidence type="ECO:0000256" key="13">
    <source>
        <dbReference type="PIRSR" id="PIRSR602403-1"/>
    </source>
</evidence>
<comment type="similarity">
    <text evidence="4">Belongs to the cytochrome P450 family.</text>
</comment>
<evidence type="ECO:0000256" key="2">
    <source>
        <dbReference type="ARBA" id="ARBA00004370"/>
    </source>
</evidence>
<keyword evidence="6" id="KW-0812">Transmembrane</keyword>
<dbReference type="PRINTS" id="PR00465">
    <property type="entry name" value="EP450IV"/>
</dbReference>
<sequence>MTPVTAICALIAIFYVIRILRRRSSSTLDNIPGPPPTSFITGNLTEYHDADGWDFQQKLEQDYGRIVRFQGLLGARVLFVFDPTAMQSILVKDQNIYEESKETLTMNSLLFGPCILSTEGEHHRKFRKTMIPAFSTANLRRMVPTFYEVVQRLDLNNILCRTSLELIGQTGIGYSFDPMLPGKERTDQYARALKGLLPAAFKLGIWLPLLPAILKIPSRAFLRLMISVLPLPALRETRDLVDFMAANALKLVQERKEAIRNGTVEVKDDAKDIMSLLMKGNMANEKALHLTDEELVASTSIIIFAATDTTSSSLNRLLHIIAQNPDIQDKLRAEILSYPETMDHDTIVGLPYLDAVIRETMRLYPPVTPAITRQAVEDTVMPLSKPVTGVDGTIMDTIKVPKGTICYVAIGASNHDKQVWGEDALEFRPERWVNGKAESVTTKLCGVYGNTMTFIGGGRSCIGFKFSQLEMSEWNKVVLCVLLRAFKFSQPDPRIKWLKGDPIQSPHVDNEPRLPIVVERLKI</sequence>
<keyword evidence="9" id="KW-0560">Oxidoreductase</keyword>
<dbReference type="Pfam" id="PF00067">
    <property type="entry name" value="p450"/>
    <property type="match status" value="2"/>
</dbReference>
<dbReference type="Proteomes" id="UP001215598">
    <property type="component" value="Unassembled WGS sequence"/>
</dbReference>
<dbReference type="InterPro" id="IPR001128">
    <property type="entry name" value="Cyt_P450"/>
</dbReference>
<dbReference type="PRINTS" id="PR00385">
    <property type="entry name" value="P450"/>
</dbReference>
<evidence type="ECO:0000256" key="3">
    <source>
        <dbReference type="ARBA" id="ARBA00004721"/>
    </source>
</evidence>
<keyword evidence="7 13" id="KW-0479">Metal-binding</keyword>
<evidence type="ECO:0000313" key="14">
    <source>
        <dbReference type="EMBL" id="KAJ7724643.1"/>
    </source>
</evidence>
<keyword evidence="15" id="KW-1185">Reference proteome</keyword>
<keyword evidence="5 13" id="KW-0349">Heme</keyword>
<comment type="cofactor">
    <cofactor evidence="1 13">
        <name>heme</name>
        <dbReference type="ChEBI" id="CHEBI:30413"/>
    </cofactor>
</comment>
<protein>
    <submittedName>
        <fullName evidence="14">Cytochrome P450</fullName>
    </submittedName>
</protein>